<evidence type="ECO:0000256" key="2">
    <source>
        <dbReference type="SAM" id="Phobius"/>
    </source>
</evidence>
<gene>
    <name evidence="3" type="ORF">ACFO8L_05850</name>
</gene>
<dbReference type="InterPro" id="IPR006311">
    <property type="entry name" value="TAT_signal"/>
</dbReference>
<feature type="transmembrane region" description="Helical" evidence="2">
    <location>
        <begin position="142"/>
        <end position="164"/>
    </location>
</feature>
<name>A0ABV9EC19_9ACTN</name>
<keyword evidence="2" id="KW-0472">Membrane</keyword>
<proteinExistence type="predicted"/>
<protein>
    <submittedName>
        <fullName evidence="3">Trp biosynthesis-associated membrane protein</fullName>
    </submittedName>
</protein>
<feature type="transmembrane region" description="Helical" evidence="2">
    <location>
        <begin position="94"/>
        <end position="114"/>
    </location>
</feature>
<accession>A0ABV9EC19</accession>
<organism evidence="3 4">
    <name type="scientific">Sphaerisporangium corydalis</name>
    <dbReference type="NCBI Taxonomy" id="1441875"/>
    <lineage>
        <taxon>Bacteria</taxon>
        <taxon>Bacillati</taxon>
        <taxon>Actinomycetota</taxon>
        <taxon>Actinomycetes</taxon>
        <taxon>Streptosporangiales</taxon>
        <taxon>Streptosporangiaceae</taxon>
        <taxon>Sphaerisporangium</taxon>
    </lineage>
</organism>
<feature type="compositionally biased region" description="Basic and acidic residues" evidence="1">
    <location>
        <begin position="207"/>
        <end position="218"/>
    </location>
</feature>
<dbReference type="PROSITE" id="PS51318">
    <property type="entry name" value="TAT"/>
    <property type="match status" value="1"/>
</dbReference>
<dbReference type="RefSeq" id="WP_262848299.1">
    <property type="nucleotide sequence ID" value="NZ_JANZYP010000072.1"/>
</dbReference>
<evidence type="ECO:0000256" key="1">
    <source>
        <dbReference type="SAM" id="MobiDB-lite"/>
    </source>
</evidence>
<feature type="transmembrane region" description="Helical" evidence="2">
    <location>
        <begin position="66"/>
        <end position="87"/>
    </location>
</feature>
<dbReference type="Proteomes" id="UP001595891">
    <property type="component" value="Unassembled WGS sequence"/>
</dbReference>
<feature type="region of interest" description="Disordered" evidence="1">
    <location>
        <begin position="174"/>
        <end position="218"/>
    </location>
</feature>
<reference evidence="4" key="1">
    <citation type="journal article" date="2019" name="Int. J. Syst. Evol. Microbiol.">
        <title>The Global Catalogue of Microorganisms (GCM) 10K type strain sequencing project: providing services to taxonomists for standard genome sequencing and annotation.</title>
        <authorList>
            <consortium name="The Broad Institute Genomics Platform"/>
            <consortium name="The Broad Institute Genome Sequencing Center for Infectious Disease"/>
            <person name="Wu L."/>
            <person name="Ma J."/>
        </authorList>
    </citation>
    <scope>NUCLEOTIDE SEQUENCE [LARGE SCALE GENOMIC DNA]</scope>
    <source>
        <strain evidence="4">CCUG 49560</strain>
    </source>
</reference>
<keyword evidence="2" id="KW-0812">Transmembrane</keyword>
<keyword evidence="2" id="KW-1133">Transmembrane helix</keyword>
<dbReference type="EMBL" id="JBHSFN010000003">
    <property type="protein sequence ID" value="MFC4585584.1"/>
    <property type="molecule type" value="Genomic_DNA"/>
</dbReference>
<comment type="caution">
    <text evidence="3">The sequence shown here is derived from an EMBL/GenBank/DDBJ whole genome shotgun (WGS) entry which is preliminary data.</text>
</comment>
<keyword evidence="4" id="KW-1185">Reference proteome</keyword>
<evidence type="ECO:0000313" key="3">
    <source>
        <dbReference type="EMBL" id="MFC4585584.1"/>
    </source>
</evidence>
<dbReference type="InterPro" id="IPR019051">
    <property type="entry name" value="Trp_biosyn_TM_oprn/chp"/>
</dbReference>
<dbReference type="Pfam" id="PF09534">
    <property type="entry name" value="Trp_oprn_chp"/>
    <property type="match status" value="1"/>
</dbReference>
<sequence length="218" mass="21655">MTQRTADSESPAKDRARRALLAWLAAGAAGAALALFAAGRTWASVTLPGGPGLAPAAPVPLAGGDLAPVLAPLALACLAALVAVLATRGPWRRAIGVLLAAAGLAAAVASWRGVSASHAVSAALERATLHGDAARAVVAVTWAWPVLAIAAGIMLSAAGALAVARGGAWPGMSDRYDRPGPSAAAPKPGRAERSLWDALDQGLDPTDVPKDGHGDRDG</sequence>
<evidence type="ECO:0000313" key="4">
    <source>
        <dbReference type="Proteomes" id="UP001595891"/>
    </source>
</evidence>